<evidence type="ECO:0000256" key="2">
    <source>
        <dbReference type="SAM" id="MobiDB-lite"/>
    </source>
</evidence>
<evidence type="ECO:0000313" key="4">
    <source>
        <dbReference type="Proteomes" id="UP000005237"/>
    </source>
</evidence>
<feature type="compositionally biased region" description="Low complexity" evidence="2">
    <location>
        <begin position="29"/>
        <end position="40"/>
    </location>
</feature>
<keyword evidence="4" id="KW-1185">Reference proteome</keyword>
<evidence type="ECO:0000313" key="3">
    <source>
        <dbReference type="EnsemblMetazoa" id="CJA37130.1"/>
    </source>
</evidence>
<keyword evidence="1" id="KW-0175">Coiled coil</keyword>
<feature type="region of interest" description="Disordered" evidence="2">
    <location>
        <begin position="1"/>
        <end position="40"/>
    </location>
</feature>
<name>A0A8R1EKQ0_CAEJA</name>
<dbReference type="EnsemblMetazoa" id="CJA37130.1">
    <property type="protein sequence ID" value="CJA37130.1"/>
    <property type="gene ID" value="WBGene00212977"/>
</dbReference>
<reference evidence="4" key="1">
    <citation type="submission" date="2010-08" db="EMBL/GenBank/DDBJ databases">
        <authorList>
            <consortium name="Caenorhabditis japonica Sequencing Consortium"/>
            <person name="Wilson R.K."/>
        </authorList>
    </citation>
    <scope>NUCLEOTIDE SEQUENCE [LARGE SCALE GENOMIC DNA]</scope>
    <source>
        <strain evidence="4">DF5081</strain>
    </source>
</reference>
<sequence>MPSDGKRQFHGSPSQLTPNGKRSKTNDGNIPSSSVNSKSPSTITDYFLPVKKSIPNALNDQLLSKILISMDTLIAENRKLKDKVNSLEASIADLKSSFGNKKTFAEVVAKGISLPESQASIKRATMNATIHESRKSSIVIRQIDSQTTLNNDDLAQKISSECCVSHPVAVFRISDKMEGPPLIKMKFPTKEDASRVLSTFNSVKVKMPELKHFVIRPDLTK</sequence>
<protein>
    <submittedName>
        <fullName evidence="3">Uncharacterized protein</fullName>
    </submittedName>
</protein>
<organism evidence="3 4">
    <name type="scientific">Caenorhabditis japonica</name>
    <dbReference type="NCBI Taxonomy" id="281687"/>
    <lineage>
        <taxon>Eukaryota</taxon>
        <taxon>Metazoa</taxon>
        <taxon>Ecdysozoa</taxon>
        <taxon>Nematoda</taxon>
        <taxon>Chromadorea</taxon>
        <taxon>Rhabditida</taxon>
        <taxon>Rhabditina</taxon>
        <taxon>Rhabditomorpha</taxon>
        <taxon>Rhabditoidea</taxon>
        <taxon>Rhabditidae</taxon>
        <taxon>Peloderinae</taxon>
        <taxon>Caenorhabditis</taxon>
    </lineage>
</organism>
<reference evidence="3" key="2">
    <citation type="submission" date="2022-06" db="UniProtKB">
        <authorList>
            <consortium name="EnsemblMetazoa"/>
        </authorList>
    </citation>
    <scope>IDENTIFICATION</scope>
    <source>
        <strain evidence="3">DF5081</strain>
    </source>
</reference>
<feature type="coiled-coil region" evidence="1">
    <location>
        <begin position="70"/>
        <end position="97"/>
    </location>
</feature>
<dbReference type="Proteomes" id="UP000005237">
    <property type="component" value="Unassembled WGS sequence"/>
</dbReference>
<evidence type="ECO:0000256" key="1">
    <source>
        <dbReference type="SAM" id="Coils"/>
    </source>
</evidence>
<feature type="compositionally biased region" description="Polar residues" evidence="2">
    <location>
        <begin position="11"/>
        <end position="20"/>
    </location>
</feature>
<dbReference type="AlphaFoldDB" id="A0A8R1EKQ0"/>
<accession>A0A8R1EKQ0</accession>
<proteinExistence type="predicted"/>